<keyword evidence="3" id="KW-0067">ATP-binding</keyword>
<dbReference type="InterPro" id="IPR051931">
    <property type="entry name" value="PAK3-like"/>
</dbReference>
<organism evidence="5 6">
    <name type="scientific">Planotetraspora kaengkrachanensis</name>
    <dbReference type="NCBI Taxonomy" id="575193"/>
    <lineage>
        <taxon>Bacteria</taxon>
        <taxon>Bacillati</taxon>
        <taxon>Actinomycetota</taxon>
        <taxon>Actinomycetes</taxon>
        <taxon>Streptosporangiales</taxon>
        <taxon>Streptosporangiaceae</taxon>
        <taxon>Planotetraspora</taxon>
    </lineage>
</organism>
<gene>
    <name evidence="5" type="ORF">Pka01_60660</name>
</gene>
<evidence type="ECO:0000259" key="4">
    <source>
        <dbReference type="PROSITE" id="PS50011"/>
    </source>
</evidence>
<dbReference type="InterPro" id="IPR000719">
    <property type="entry name" value="Prot_kinase_dom"/>
</dbReference>
<dbReference type="PANTHER" id="PTHR45832">
    <property type="entry name" value="SERINE/THREONINE-PROTEIN KINASE SAMKA-RELATED-RELATED"/>
    <property type="match status" value="1"/>
</dbReference>
<dbReference type="InterPro" id="IPR008271">
    <property type="entry name" value="Ser/Thr_kinase_AS"/>
</dbReference>
<dbReference type="SUPFAM" id="SSF56112">
    <property type="entry name" value="Protein kinase-like (PK-like)"/>
    <property type="match status" value="1"/>
</dbReference>
<comment type="similarity">
    <text evidence="1">Belongs to the protein kinase superfamily. STE Ser/Thr protein kinase family. STE20 subfamily.</text>
</comment>
<dbReference type="PANTHER" id="PTHR45832:SF22">
    <property type="entry name" value="SERINE_THREONINE-PROTEIN KINASE SAMKA-RELATED"/>
    <property type="match status" value="1"/>
</dbReference>
<dbReference type="CDD" id="cd14014">
    <property type="entry name" value="STKc_PknB_like"/>
    <property type="match status" value="1"/>
</dbReference>
<keyword evidence="2" id="KW-0547">Nucleotide-binding</keyword>
<dbReference type="Pfam" id="PF00069">
    <property type="entry name" value="Pkinase"/>
    <property type="match status" value="1"/>
</dbReference>
<dbReference type="Gene3D" id="1.10.510.10">
    <property type="entry name" value="Transferase(Phosphotransferase) domain 1"/>
    <property type="match status" value="1"/>
</dbReference>
<dbReference type="GO" id="GO:0004672">
    <property type="term" value="F:protein kinase activity"/>
    <property type="evidence" value="ECO:0007669"/>
    <property type="project" value="InterPro"/>
</dbReference>
<dbReference type="Gene3D" id="3.30.200.20">
    <property type="entry name" value="Phosphorylase Kinase, domain 1"/>
    <property type="match status" value="1"/>
</dbReference>
<accession>A0A8J3PXL2</accession>
<dbReference type="SMART" id="SM00220">
    <property type="entry name" value="S_TKc"/>
    <property type="match status" value="1"/>
</dbReference>
<evidence type="ECO:0000313" key="5">
    <source>
        <dbReference type="EMBL" id="GIG82939.1"/>
    </source>
</evidence>
<evidence type="ECO:0000256" key="2">
    <source>
        <dbReference type="ARBA" id="ARBA00022741"/>
    </source>
</evidence>
<evidence type="ECO:0000256" key="3">
    <source>
        <dbReference type="ARBA" id="ARBA00022840"/>
    </source>
</evidence>
<dbReference type="GO" id="GO:0005524">
    <property type="term" value="F:ATP binding"/>
    <property type="evidence" value="ECO:0007669"/>
    <property type="project" value="UniProtKB-KW"/>
</dbReference>
<feature type="domain" description="Protein kinase" evidence="4">
    <location>
        <begin position="1"/>
        <end position="241"/>
    </location>
</feature>
<protein>
    <recommendedName>
        <fullName evidence="4">Protein kinase domain-containing protein</fullName>
    </recommendedName>
</protein>
<name>A0A8J3PXL2_9ACTN</name>
<reference evidence="5 6" key="1">
    <citation type="submission" date="2021-01" db="EMBL/GenBank/DDBJ databases">
        <title>Whole genome shotgun sequence of Planotetraspora kaengkrachanensis NBRC 104272.</title>
        <authorList>
            <person name="Komaki H."/>
            <person name="Tamura T."/>
        </authorList>
    </citation>
    <scope>NUCLEOTIDE SEQUENCE [LARGE SCALE GENOMIC DNA]</scope>
    <source>
        <strain evidence="5 6">NBRC 104272</strain>
    </source>
</reference>
<evidence type="ECO:0000313" key="6">
    <source>
        <dbReference type="Proteomes" id="UP000630097"/>
    </source>
</evidence>
<dbReference type="AlphaFoldDB" id="A0A8J3PXL2"/>
<dbReference type="PROSITE" id="PS00108">
    <property type="entry name" value="PROTEIN_KINASE_ST"/>
    <property type="match status" value="1"/>
</dbReference>
<dbReference type="Proteomes" id="UP000630097">
    <property type="component" value="Unassembled WGS sequence"/>
</dbReference>
<dbReference type="EMBL" id="BONV01000035">
    <property type="protein sequence ID" value="GIG82939.1"/>
    <property type="molecule type" value="Genomic_DNA"/>
</dbReference>
<comment type="caution">
    <text evidence="5">The sequence shown here is derived from an EMBL/GenBank/DDBJ whole genome shotgun (WGS) entry which is preliminary data.</text>
</comment>
<dbReference type="InterPro" id="IPR011009">
    <property type="entry name" value="Kinase-like_dom_sf"/>
</dbReference>
<keyword evidence="6" id="KW-1185">Reference proteome</keyword>
<evidence type="ECO:0000256" key="1">
    <source>
        <dbReference type="ARBA" id="ARBA00008874"/>
    </source>
</evidence>
<proteinExistence type="inferred from homology"/>
<dbReference type="PROSITE" id="PS50011">
    <property type="entry name" value="PROTEIN_KINASE_DOM"/>
    <property type="match status" value="1"/>
</dbReference>
<sequence>MGVVWLAHDALLDRYVAVKEMTVTLDDISVRRIALQEARSVARLAHPAIITVYDVVENEGRLWIVMEFVRDSLTLDQVIRRNGPLSPLLVARIARRLLDALGHAHAEGVLHRDVKPGNVLLTPRRVVLIDFGIAKGIAEETPALLMGTPAYSAPEHIRGELYGSAADLWSLGATLYAAIEGRSPYHAPHIAGVVAGVLSRDPKPSLRAAALRPLLDGLLRRDPTDRLTAEEAAELVALAMLDDQDTISFSPALLAG</sequence>